<comment type="caution">
    <text evidence="3">The sequence shown here is derived from an EMBL/GenBank/DDBJ whole genome shotgun (WGS) entry which is preliminary data.</text>
</comment>
<dbReference type="Gene3D" id="3.10.50.40">
    <property type="match status" value="1"/>
</dbReference>
<dbReference type="InterPro" id="IPR023058">
    <property type="entry name" value="PPIase_PpiC_CS"/>
</dbReference>
<dbReference type="OrthoDB" id="188055at2"/>
<accession>A0A512MBV9</accession>
<dbReference type="InterPro" id="IPR027304">
    <property type="entry name" value="Trigger_fact/SurA_dom_sf"/>
</dbReference>
<sequence length="275" mass="31489">MMKRAAFFLLLLIATAAVVWLVLASRDPLPAAWQAWRFRIPGINKDEVKTRLEEDARLRMQRLTAGSSSDISEEVRDELNFWEEQFHLGDADRAERLALQRLTKSDMRQSIVKDLQDGAFLESRLPPITQEAARGWYERHKEELRIPARHRVHHIFLSRHVPNKPDRSAEIRSIHAELQRGTAFGALAAKRSEDARSKVLGGDLGWISAGRMPEDFMTQVEKLPVGKAGAPVETKLGWHLLLVTERRASRLPSFDEVSEEITALLDFEQRTRFKP</sequence>
<evidence type="ECO:0000259" key="2">
    <source>
        <dbReference type="PROSITE" id="PS50198"/>
    </source>
</evidence>
<evidence type="ECO:0000313" key="4">
    <source>
        <dbReference type="Proteomes" id="UP000321577"/>
    </source>
</evidence>
<gene>
    <name evidence="3" type="ORF">BGE01nite_35180</name>
</gene>
<dbReference type="PROSITE" id="PS50198">
    <property type="entry name" value="PPIC_PPIASE_2"/>
    <property type="match status" value="1"/>
</dbReference>
<dbReference type="InterPro" id="IPR050245">
    <property type="entry name" value="PrsA_foldase"/>
</dbReference>
<dbReference type="Proteomes" id="UP000321577">
    <property type="component" value="Unassembled WGS sequence"/>
</dbReference>
<dbReference type="Pfam" id="PF13616">
    <property type="entry name" value="Rotamase_3"/>
    <property type="match status" value="1"/>
</dbReference>
<dbReference type="GO" id="GO:0003755">
    <property type="term" value="F:peptidyl-prolyl cis-trans isomerase activity"/>
    <property type="evidence" value="ECO:0007669"/>
    <property type="project" value="UniProtKB-KW"/>
</dbReference>
<dbReference type="PROSITE" id="PS01096">
    <property type="entry name" value="PPIC_PPIASE_1"/>
    <property type="match status" value="1"/>
</dbReference>
<keyword evidence="1" id="KW-0413">Isomerase</keyword>
<dbReference type="InterPro" id="IPR000297">
    <property type="entry name" value="PPIase_PpiC"/>
</dbReference>
<name>A0A512MBV9_9BACT</name>
<dbReference type="EMBL" id="BKAG01000027">
    <property type="protein sequence ID" value="GEP44227.1"/>
    <property type="molecule type" value="Genomic_DNA"/>
</dbReference>
<dbReference type="AlphaFoldDB" id="A0A512MBV9"/>
<dbReference type="InterPro" id="IPR046357">
    <property type="entry name" value="PPIase_dom_sf"/>
</dbReference>
<feature type="domain" description="PpiC" evidence="2">
    <location>
        <begin position="147"/>
        <end position="245"/>
    </location>
</feature>
<dbReference type="PANTHER" id="PTHR47245:SF2">
    <property type="entry name" value="PEPTIDYL-PROLYL CIS-TRANS ISOMERASE HP_0175-RELATED"/>
    <property type="match status" value="1"/>
</dbReference>
<keyword evidence="4" id="KW-1185">Reference proteome</keyword>
<dbReference type="SUPFAM" id="SSF109998">
    <property type="entry name" value="Triger factor/SurA peptide-binding domain-like"/>
    <property type="match status" value="1"/>
</dbReference>
<dbReference type="SUPFAM" id="SSF54534">
    <property type="entry name" value="FKBP-like"/>
    <property type="match status" value="1"/>
</dbReference>
<protein>
    <recommendedName>
        <fullName evidence="2">PpiC domain-containing protein</fullName>
    </recommendedName>
</protein>
<dbReference type="PANTHER" id="PTHR47245">
    <property type="entry name" value="PEPTIDYLPROLYL ISOMERASE"/>
    <property type="match status" value="1"/>
</dbReference>
<reference evidence="3 4" key="1">
    <citation type="submission" date="2019-07" db="EMBL/GenBank/DDBJ databases">
        <title>Whole genome shotgun sequence of Brevifollis gellanilyticus NBRC 108608.</title>
        <authorList>
            <person name="Hosoyama A."/>
            <person name="Uohara A."/>
            <person name="Ohji S."/>
            <person name="Ichikawa N."/>
        </authorList>
    </citation>
    <scope>NUCLEOTIDE SEQUENCE [LARGE SCALE GENOMIC DNA]</scope>
    <source>
        <strain evidence="3 4">NBRC 108608</strain>
    </source>
</reference>
<keyword evidence="1" id="KW-0697">Rotamase</keyword>
<evidence type="ECO:0000313" key="3">
    <source>
        <dbReference type="EMBL" id="GEP44227.1"/>
    </source>
</evidence>
<proteinExistence type="predicted"/>
<organism evidence="3 4">
    <name type="scientific">Brevifollis gellanilyticus</name>
    <dbReference type="NCBI Taxonomy" id="748831"/>
    <lineage>
        <taxon>Bacteria</taxon>
        <taxon>Pseudomonadati</taxon>
        <taxon>Verrucomicrobiota</taxon>
        <taxon>Verrucomicrobiia</taxon>
        <taxon>Verrucomicrobiales</taxon>
        <taxon>Verrucomicrobiaceae</taxon>
    </lineage>
</organism>
<evidence type="ECO:0000256" key="1">
    <source>
        <dbReference type="PROSITE-ProRule" id="PRU00278"/>
    </source>
</evidence>